<accession>A0A8J2X6S5</accession>
<dbReference type="PROSITE" id="PS51747">
    <property type="entry name" value="CYT_DCMP_DEAMINASES_2"/>
    <property type="match status" value="1"/>
</dbReference>
<keyword evidence="1" id="KW-0479">Metal-binding</keyword>
<dbReference type="InterPro" id="IPR002125">
    <property type="entry name" value="CMP_dCMP_dom"/>
</dbReference>
<dbReference type="EMBL" id="CAKKNE010000006">
    <property type="protein sequence ID" value="CAH0378599.1"/>
    <property type="molecule type" value="Genomic_DNA"/>
</dbReference>
<comment type="caution">
    <text evidence="4">The sequence shown here is derived from an EMBL/GenBank/DDBJ whole genome shotgun (WGS) entry which is preliminary data.</text>
</comment>
<keyword evidence="2" id="KW-0862">Zinc</keyword>
<dbReference type="InterPro" id="IPR016193">
    <property type="entry name" value="Cytidine_deaminase-like"/>
</dbReference>
<evidence type="ECO:0000256" key="1">
    <source>
        <dbReference type="ARBA" id="ARBA00022723"/>
    </source>
</evidence>
<dbReference type="PANTHER" id="PTHR11079">
    <property type="entry name" value="CYTOSINE DEAMINASE FAMILY MEMBER"/>
    <property type="match status" value="1"/>
</dbReference>
<evidence type="ECO:0000259" key="3">
    <source>
        <dbReference type="PROSITE" id="PS51747"/>
    </source>
</evidence>
<proteinExistence type="predicted"/>
<keyword evidence="5" id="KW-1185">Reference proteome</keyword>
<dbReference type="GO" id="GO:0008270">
    <property type="term" value="F:zinc ion binding"/>
    <property type="evidence" value="ECO:0007669"/>
    <property type="project" value="InterPro"/>
</dbReference>
<dbReference type="OrthoDB" id="252265at2759"/>
<dbReference type="Pfam" id="PF00383">
    <property type="entry name" value="dCMP_cyt_deam_1"/>
    <property type="match status" value="1"/>
</dbReference>
<dbReference type="Gene3D" id="3.40.140.10">
    <property type="entry name" value="Cytidine Deaminase, domain 2"/>
    <property type="match status" value="1"/>
</dbReference>
<organism evidence="4 5">
    <name type="scientific">Pelagomonas calceolata</name>
    <dbReference type="NCBI Taxonomy" id="35677"/>
    <lineage>
        <taxon>Eukaryota</taxon>
        <taxon>Sar</taxon>
        <taxon>Stramenopiles</taxon>
        <taxon>Ochrophyta</taxon>
        <taxon>Pelagophyceae</taxon>
        <taxon>Pelagomonadales</taxon>
        <taxon>Pelagomonadaceae</taxon>
        <taxon>Pelagomonas</taxon>
    </lineage>
</organism>
<sequence length="214" mass="22907">MRLLLLVAAHGLVPSIRKAPLKYRATAADLDFMREALDLAQTVTADTTAPNPQVGCVLVQNNKIVGRGYHPKAGEPHAEIFALRDAGATVEREGDADHWSVTSSLKNATAYVTLEPCSHVGKTPPCCDALVRSPRFEVLRRFHAIDATRVHLLMKWVAAGCARVVIGMSDPAPWVAGNGAKRLRDGGVDVEVLEDAACLALLEGWVASLNLGGK</sequence>
<dbReference type="GO" id="GO:0008835">
    <property type="term" value="F:diaminohydroxyphosphoribosylaminopyrimidine deaminase activity"/>
    <property type="evidence" value="ECO:0007669"/>
    <property type="project" value="TreeGrafter"/>
</dbReference>
<evidence type="ECO:0000313" key="4">
    <source>
        <dbReference type="EMBL" id="CAH0378599.1"/>
    </source>
</evidence>
<gene>
    <name evidence="4" type="ORF">PECAL_6P01900</name>
</gene>
<dbReference type="SUPFAM" id="SSF53927">
    <property type="entry name" value="Cytidine deaminase-like"/>
    <property type="match status" value="1"/>
</dbReference>
<feature type="domain" description="CMP/dCMP-type deaminase" evidence="3">
    <location>
        <begin position="27"/>
        <end position="156"/>
    </location>
</feature>
<evidence type="ECO:0000256" key="2">
    <source>
        <dbReference type="ARBA" id="ARBA00022833"/>
    </source>
</evidence>
<dbReference type="PROSITE" id="PS00903">
    <property type="entry name" value="CYT_DCMP_DEAMINASES_1"/>
    <property type="match status" value="1"/>
</dbReference>
<dbReference type="InterPro" id="IPR016192">
    <property type="entry name" value="APOBEC/CMP_deaminase_Zn-bd"/>
</dbReference>
<name>A0A8J2X6S5_9STRA</name>
<reference evidence="4" key="1">
    <citation type="submission" date="2021-11" db="EMBL/GenBank/DDBJ databases">
        <authorList>
            <consortium name="Genoscope - CEA"/>
            <person name="William W."/>
        </authorList>
    </citation>
    <scope>NUCLEOTIDE SEQUENCE</scope>
</reference>
<protein>
    <recommendedName>
        <fullName evidence="3">CMP/dCMP-type deaminase domain-containing protein</fullName>
    </recommendedName>
</protein>
<dbReference type="PANTHER" id="PTHR11079:SF162">
    <property type="entry name" value="RIBOFLAVIN BIOSYNTHESIS PROTEIN PYRD, CHLOROPLASTIC"/>
    <property type="match status" value="1"/>
</dbReference>
<dbReference type="AlphaFoldDB" id="A0A8J2X6S5"/>
<dbReference type="Proteomes" id="UP000789595">
    <property type="component" value="Unassembled WGS sequence"/>
</dbReference>
<evidence type="ECO:0000313" key="5">
    <source>
        <dbReference type="Proteomes" id="UP000789595"/>
    </source>
</evidence>
<dbReference type="CDD" id="cd01284">
    <property type="entry name" value="Riboflavin_deaminase-reductase"/>
    <property type="match status" value="1"/>
</dbReference>